<evidence type="ECO:0000313" key="6">
    <source>
        <dbReference type="EMBL" id="CAC5425960.1"/>
    </source>
</evidence>
<evidence type="ECO:0000256" key="5">
    <source>
        <dbReference type="SAM" id="MobiDB-lite"/>
    </source>
</evidence>
<comment type="subcellular location">
    <subcellularLocation>
        <location evidence="4">Cytoplasm</location>
    </subcellularLocation>
</comment>
<gene>
    <name evidence="6" type="ORF">MCOR_57724</name>
</gene>
<dbReference type="GO" id="GO:0033290">
    <property type="term" value="C:eukaryotic 48S preinitiation complex"/>
    <property type="evidence" value="ECO:0007669"/>
    <property type="project" value="UniProtKB-UniRule"/>
</dbReference>
<feature type="region of interest" description="Disordered" evidence="5">
    <location>
        <begin position="1"/>
        <end position="92"/>
    </location>
</feature>
<evidence type="ECO:0000256" key="4">
    <source>
        <dbReference type="HAMAP-Rule" id="MF_03009"/>
    </source>
</evidence>
<proteinExistence type="inferred from homology"/>
<sequence length="234" mass="27061">MSDEWDAEDFEPVLPVKTTDQWEGEDEDDVKDNWEDEDDEEKKSEQKDGEGKLFQRKKKKLADRIAEKQAAKLAAEEAEQEKNRKLTPEEEIADKLKKQRLQEESDLQLAKEAFGVNKGSGIDGMFPEDEEGFEKFGEAIKNKITIFEKSKHYCSFLEKLFTDLVVSLEAEDCRRLGQNLTNIYHEKQKIAKEMNKKKKKSKITLKSERDNDFNDLAASSSGNYGFDDLDDDFI</sequence>
<dbReference type="HAMAP" id="MF_03009">
    <property type="entry name" value="eIF3j"/>
    <property type="match status" value="1"/>
</dbReference>
<organism evidence="6 7">
    <name type="scientific">Mytilus coruscus</name>
    <name type="common">Sea mussel</name>
    <dbReference type="NCBI Taxonomy" id="42192"/>
    <lineage>
        <taxon>Eukaryota</taxon>
        <taxon>Metazoa</taxon>
        <taxon>Spiralia</taxon>
        <taxon>Lophotrochozoa</taxon>
        <taxon>Mollusca</taxon>
        <taxon>Bivalvia</taxon>
        <taxon>Autobranchia</taxon>
        <taxon>Pteriomorphia</taxon>
        <taxon>Mytilida</taxon>
        <taxon>Mytiloidea</taxon>
        <taxon>Mytilidae</taxon>
        <taxon>Mytilinae</taxon>
        <taxon>Mytilus</taxon>
    </lineage>
</organism>
<dbReference type="GO" id="GO:0005852">
    <property type="term" value="C:eukaryotic translation initiation factor 3 complex"/>
    <property type="evidence" value="ECO:0007669"/>
    <property type="project" value="UniProtKB-UniRule"/>
</dbReference>
<keyword evidence="7" id="KW-1185">Reference proteome</keyword>
<feature type="region of interest" description="Disordered" evidence="5">
    <location>
        <begin position="213"/>
        <end position="234"/>
    </location>
</feature>
<feature type="compositionally biased region" description="Acidic residues" evidence="5">
    <location>
        <begin position="1"/>
        <end position="11"/>
    </location>
</feature>
<feature type="compositionally biased region" description="Basic and acidic residues" evidence="5">
    <location>
        <begin position="80"/>
        <end position="92"/>
    </location>
</feature>
<keyword evidence="3 4" id="KW-0648">Protein biosynthesis</keyword>
<evidence type="ECO:0000256" key="1">
    <source>
        <dbReference type="ARBA" id="ARBA00022490"/>
    </source>
</evidence>
<keyword evidence="2 4" id="KW-0396">Initiation factor</keyword>
<dbReference type="GO" id="GO:0001732">
    <property type="term" value="P:formation of cytoplasmic translation initiation complex"/>
    <property type="evidence" value="ECO:0007669"/>
    <property type="project" value="UniProtKB-UniRule"/>
</dbReference>
<dbReference type="PANTHER" id="PTHR21681:SF0">
    <property type="entry name" value="EUKARYOTIC TRANSLATION INITIATION FACTOR 3 SUBUNIT J"/>
    <property type="match status" value="1"/>
</dbReference>
<dbReference type="GO" id="GO:0003743">
    <property type="term" value="F:translation initiation factor activity"/>
    <property type="evidence" value="ECO:0007669"/>
    <property type="project" value="UniProtKB-UniRule"/>
</dbReference>
<dbReference type="Proteomes" id="UP000507470">
    <property type="component" value="Unassembled WGS sequence"/>
</dbReference>
<keyword evidence="1 4" id="KW-0963">Cytoplasm</keyword>
<comment type="similarity">
    <text evidence="4">Belongs to the eIF-3 subunit J family.</text>
</comment>
<dbReference type="Pfam" id="PF08597">
    <property type="entry name" value="eIF3_subunit"/>
    <property type="match status" value="1"/>
</dbReference>
<evidence type="ECO:0000256" key="2">
    <source>
        <dbReference type="ARBA" id="ARBA00022540"/>
    </source>
</evidence>
<dbReference type="Gene3D" id="1.10.246.60">
    <property type="entry name" value="Eukaryotic translation initiation factor 3 like domains"/>
    <property type="match status" value="1"/>
</dbReference>
<name>A0A6J8EZP5_MYTCO</name>
<comment type="function">
    <text evidence="4">Component of the eukaryotic translation initiation factor 3 (eIF-3) complex, which is involved in protein synthesis of a specialized repertoire of mRNAs and, together with other initiation factors, stimulates binding of mRNA and methionyl-tRNAi to the 40S ribosome. The eIF-3 complex specifically targets and initiates translation of a subset of mRNAs involved in cell proliferation.</text>
</comment>
<reference evidence="6 7" key="1">
    <citation type="submission" date="2020-06" db="EMBL/GenBank/DDBJ databases">
        <authorList>
            <person name="Li R."/>
            <person name="Bekaert M."/>
        </authorList>
    </citation>
    <scope>NUCLEOTIDE SEQUENCE [LARGE SCALE GENOMIC DNA]</scope>
    <source>
        <strain evidence="7">wild</strain>
    </source>
</reference>
<dbReference type="InterPro" id="IPR023194">
    <property type="entry name" value="eIF3-like_dom_sf"/>
</dbReference>
<protein>
    <recommendedName>
        <fullName evidence="4">Eukaryotic translation initiation factor 3 subunit J</fullName>
        <shortName evidence="4">eIF3j</shortName>
    </recommendedName>
</protein>
<dbReference type="EMBL" id="CACVKT020010330">
    <property type="protein sequence ID" value="CAC5425960.1"/>
    <property type="molecule type" value="Genomic_DNA"/>
</dbReference>
<evidence type="ECO:0000256" key="3">
    <source>
        <dbReference type="ARBA" id="ARBA00022917"/>
    </source>
</evidence>
<accession>A0A6J8EZP5</accession>
<dbReference type="PANTHER" id="PTHR21681">
    <property type="entry name" value="EUKARYOTIC TRANSLATION INITIATION FACTOR 3 SUBUNIT J"/>
    <property type="match status" value="1"/>
</dbReference>
<dbReference type="AlphaFoldDB" id="A0A6J8EZP5"/>
<dbReference type="InterPro" id="IPR013906">
    <property type="entry name" value="eIF3j"/>
</dbReference>
<comment type="subunit">
    <text evidence="4">Component of the eukaryotic translation initiation factor 3 (eIF-3) complex.</text>
</comment>
<feature type="compositionally biased region" description="Acidic residues" evidence="5">
    <location>
        <begin position="22"/>
        <end position="40"/>
    </location>
</feature>
<dbReference type="GO" id="GO:0016282">
    <property type="term" value="C:eukaryotic 43S preinitiation complex"/>
    <property type="evidence" value="ECO:0007669"/>
    <property type="project" value="UniProtKB-UniRule"/>
</dbReference>
<feature type="compositionally biased region" description="Basic and acidic residues" evidence="5">
    <location>
        <begin position="41"/>
        <end position="53"/>
    </location>
</feature>
<dbReference type="OrthoDB" id="20381at2759"/>
<evidence type="ECO:0000313" key="7">
    <source>
        <dbReference type="Proteomes" id="UP000507470"/>
    </source>
</evidence>